<dbReference type="PANTHER" id="PTHR40788:SF1">
    <property type="entry name" value="IPA PROTEIN"/>
    <property type="match status" value="1"/>
</dbReference>
<evidence type="ECO:0000313" key="1">
    <source>
        <dbReference type="EMBL" id="KAF9695398.1"/>
    </source>
</evidence>
<dbReference type="EMBL" id="RZGK01000011">
    <property type="protein sequence ID" value="KAF9695398.1"/>
    <property type="molecule type" value="Genomic_DNA"/>
</dbReference>
<protein>
    <submittedName>
        <fullName evidence="1">Uncharacterized protein</fullName>
    </submittedName>
</protein>
<dbReference type="Proteomes" id="UP000651452">
    <property type="component" value="Unassembled WGS sequence"/>
</dbReference>
<dbReference type="PANTHER" id="PTHR40788">
    <property type="entry name" value="CLR5 DOMAIN-CONTAINING PROTEIN-RELATED"/>
    <property type="match status" value="1"/>
</dbReference>
<organism evidence="1 2">
    <name type="scientific">Ascochyta lentis</name>
    <dbReference type="NCBI Taxonomy" id="205686"/>
    <lineage>
        <taxon>Eukaryota</taxon>
        <taxon>Fungi</taxon>
        <taxon>Dikarya</taxon>
        <taxon>Ascomycota</taxon>
        <taxon>Pezizomycotina</taxon>
        <taxon>Dothideomycetes</taxon>
        <taxon>Pleosporomycetidae</taxon>
        <taxon>Pleosporales</taxon>
        <taxon>Pleosporineae</taxon>
        <taxon>Didymellaceae</taxon>
        <taxon>Ascochyta</taxon>
    </lineage>
</organism>
<name>A0A8H7J2D3_9PLEO</name>
<sequence>MPGHITFASDRSNQETALYNVSFAKELDPIQACSPFTTNASRGILQLEAQCRTYDFLVACLKRLPVAPDNDNIRPHSGNDQPPSLLARASLLDFGGSPEIVDLNYLAILLASSRDQAIDDLEQLRSDSDSFIEHWHMTSQESPGRIANFLRPVFLRIDIFQSLANLLDAVKQRAPTTTDTTESPTTSDVPDLMSLHTALQSSLNEAVSSLKALSYSPAKSDHSVFGKLFNMVKGCDPIVWIMGLPSAMLVIDRELQNTESIQIPLAVMLVVNDIAVLAVCVRETWKQFNFGSGLLSSIHESNRLEMWWKQQPSPWLSLAEAGCAAMDSTQSRTLENYTRRRDLESSDRLRMFWNTIDHCMDSSIPGAKILEFIQQRAPIDSASTIQFPSGAEQSSLAVTPTITRTKIRRSKEQRPQLTLPPSQLQIASSAAANNALPVPPKPKFKVKASTFDVFSLFSRSSAARGPIRWNAFVAAMTDVGFSVIPKVGSIYMFVPPESMDVRKICILHKPHKSHIEGVVLLDYSRRLNRAYGWDNSTFVLI</sequence>
<reference evidence="1" key="2">
    <citation type="submission" date="2020-09" db="EMBL/GenBank/DDBJ databases">
        <title>Reference genome assembly for Australian Ascochyta lentis isolate Al4.</title>
        <authorList>
            <person name="Lee R.C."/>
            <person name="Farfan-Caceres L.M."/>
            <person name="Debler J.W."/>
            <person name="Williams A.H."/>
            <person name="Henares B.M."/>
        </authorList>
    </citation>
    <scope>NUCLEOTIDE SEQUENCE</scope>
    <source>
        <strain evidence="1">Al4</strain>
    </source>
</reference>
<accession>A0A8H7J2D3</accession>
<reference evidence="1" key="1">
    <citation type="submission" date="2018-12" db="EMBL/GenBank/DDBJ databases">
        <authorList>
            <person name="Syme R.A."/>
            <person name="Farfan-Caceres L."/>
            <person name="Lichtenzveig J."/>
        </authorList>
    </citation>
    <scope>NUCLEOTIDE SEQUENCE</scope>
    <source>
        <strain evidence="1">Al4</strain>
    </source>
</reference>
<keyword evidence="2" id="KW-1185">Reference proteome</keyword>
<dbReference type="OrthoDB" id="2922289at2759"/>
<proteinExistence type="predicted"/>
<comment type="caution">
    <text evidence="1">The sequence shown here is derived from an EMBL/GenBank/DDBJ whole genome shotgun (WGS) entry which is preliminary data.</text>
</comment>
<dbReference type="AlphaFoldDB" id="A0A8H7J2D3"/>
<gene>
    <name evidence="1" type="ORF">EKO04_006313</name>
</gene>
<evidence type="ECO:0000313" key="2">
    <source>
        <dbReference type="Proteomes" id="UP000651452"/>
    </source>
</evidence>